<evidence type="ECO:0000256" key="6">
    <source>
        <dbReference type="ARBA" id="ARBA00023134"/>
    </source>
</evidence>
<keyword evidence="5" id="KW-0460">Magnesium</keyword>
<dbReference type="Gene3D" id="3.90.550.10">
    <property type="entry name" value="Spore Coat Polysaccharide Biosynthesis Protein SpsA, Chain A"/>
    <property type="match status" value="1"/>
</dbReference>
<organism evidence="9 10">
    <name type="scientific">Aliidiomarina taiwanensis</name>
    <dbReference type="NCBI Taxonomy" id="946228"/>
    <lineage>
        <taxon>Bacteria</taxon>
        <taxon>Pseudomonadati</taxon>
        <taxon>Pseudomonadota</taxon>
        <taxon>Gammaproteobacteria</taxon>
        <taxon>Alteromonadales</taxon>
        <taxon>Idiomarinaceae</taxon>
        <taxon>Aliidiomarina</taxon>
    </lineage>
</organism>
<reference evidence="9 10" key="1">
    <citation type="journal article" date="2011" name="Front. Microbiol.">
        <title>Genomic signatures of strain selection and enhancement in Bacillus atrophaeus var. globigii, a historical biowarfare simulant.</title>
        <authorList>
            <person name="Gibbons H.S."/>
            <person name="Broomall S.M."/>
            <person name="McNew L.A."/>
            <person name="Daligault H."/>
            <person name="Chapman C."/>
            <person name="Bruce D."/>
            <person name="Karavis M."/>
            <person name="Krepps M."/>
            <person name="McGregor P.A."/>
            <person name="Hong C."/>
            <person name="Park K.H."/>
            <person name="Akmal A."/>
            <person name="Feldman A."/>
            <person name="Lin J.S."/>
            <person name="Chang W.E."/>
            <person name="Higgs B.W."/>
            <person name="Demirev P."/>
            <person name="Lindquist J."/>
            <person name="Liem A."/>
            <person name="Fochler E."/>
            <person name="Read T.D."/>
            <person name="Tapia R."/>
            <person name="Johnson S."/>
            <person name="Bishop-Lilly K.A."/>
            <person name="Detter C."/>
            <person name="Han C."/>
            <person name="Sozhamannan S."/>
            <person name="Rosenzweig C.N."/>
            <person name="Skowronski E.W."/>
        </authorList>
    </citation>
    <scope>NUCLEOTIDE SEQUENCE [LARGE SCALE GENOMIC DNA]</scope>
    <source>
        <strain evidence="9 10">AIT1</strain>
    </source>
</reference>
<sequence length="180" mass="20056">MGQDKATLQAPTHVDLLTHMVYQAELAGAAEVIISRDPATTPRHLHHHQVIADEQPHAGPLGGLYSCLKACQHTHALVLPVDMPALPPHFLSNLVHAALQQVSQAVYYDSFELPCVLPVKEHLLNYLHQALHTENARRSIRSVLAYMQAQAIPFSHSSARYFINTNTPDEWQSFLQGYEA</sequence>
<dbReference type="GO" id="GO:0016779">
    <property type="term" value="F:nucleotidyltransferase activity"/>
    <property type="evidence" value="ECO:0007669"/>
    <property type="project" value="TreeGrafter"/>
</dbReference>
<proteinExistence type="predicted"/>
<dbReference type="CDD" id="cd02503">
    <property type="entry name" value="MobA"/>
    <property type="match status" value="1"/>
</dbReference>
<dbReference type="GO" id="GO:0046872">
    <property type="term" value="F:metal ion binding"/>
    <property type="evidence" value="ECO:0007669"/>
    <property type="project" value="UniProtKB-KW"/>
</dbReference>
<evidence type="ECO:0000256" key="1">
    <source>
        <dbReference type="ARBA" id="ARBA00022490"/>
    </source>
</evidence>
<dbReference type="AlphaFoldDB" id="A0A432X872"/>
<dbReference type="PANTHER" id="PTHR19136">
    <property type="entry name" value="MOLYBDENUM COFACTOR GUANYLYLTRANSFERASE"/>
    <property type="match status" value="1"/>
</dbReference>
<dbReference type="GO" id="GO:0006777">
    <property type="term" value="P:Mo-molybdopterin cofactor biosynthetic process"/>
    <property type="evidence" value="ECO:0007669"/>
    <property type="project" value="UniProtKB-KW"/>
</dbReference>
<dbReference type="Pfam" id="PF12804">
    <property type="entry name" value="NTP_transf_3"/>
    <property type="match status" value="1"/>
</dbReference>
<dbReference type="InterPro" id="IPR013482">
    <property type="entry name" value="Molybde_CF_guanTrfase"/>
</dbReference>
<evidence type="ECO:0000256" key="5">
    <source>
        <dbReference type="ARBA" id="ARBA00022842"/>
    </source>
</evidence>
<dbReference type="EMBL" id="PIPQ01000002">
    <property type="protein sequence ID" value="RUO43081.1"/>
    <property type="molecule type" value="Genomic_DNA"/>
</dbReference>
<keyword evidence="1" id="KW-0963">Cytoplasm</keyword>
<dbReference type="Proteomes" id="UP000286976">
    <property type="component" value="Unassembled WGS sequence"/>
</dbReference>
<name>A0A432X872_9GAMM</name>
<keyword evidence="6" id="KW-0342">GTP-binding</keyword>
<evidence type="ECO:0000256" key="3">
    <source>
        <dbReference type="ARBA" id="ARBA00022723"/>
    </source>
</evidence>
<evidence type="ECO:0000259" key="8">
    <source>
        <dbReference type="Pfam" id="PF12804"/>
    </source>
</evidence>
<dbReference type="SUPFAM" id="SSF53448">
    <property type="entry name" value="Nucleotide-diphospho-sugar transferases"/>
    <property type="match status" value="1"/>
</dbReference>
<keyword evidence="2" id="KW-0808">Transferase</keyword>
<dbReference type="InterPro" id="IPR025877">
    <property type="entry name" value="MobA-like_NTP_Trfase"/>
</dbReference>
<keyword evidence="3" id="KW-0479">Metal-binding</keyword>
<evidence type="ECO:0000256" key="2">
    <source>
        <dbReference type="ARBA" id="ARBA00022679"/>
    </source>
</evidence>
<evidence type="ECO:0000256" key="4">
    <source>
        <dbReference type="ARBA" id="ARBA00022741"/>
    </source>
</evidence>
<comment type="caution">
    <text evidence="9">The sequence shown here is derived from an EMBL/GenBank/DDBJ whole genome shotgun (WGS) entry which is preliminary data.</text>
</comment>
<dbReference type="InterPro" id="IPR029044">
    <property type="entry name" value="Nucleotide-diphossugar_trans"/>
</dbReference>
<keyword evidence="4" id="KW-0547">Nucleotide-binding</keyword>
<dbReference type="GO" id="GO:0005525">
    <property type="term" value="F:GTP binding"/>
    <property type="evidence" value="ECO:0007669"/>
    <property type="project" value="UniProtKB-KW"/>
</dbReference>
<keyword evidence="10" id="KW-1185">Reference proteome</keyword>
<gene>
    <name evidence="9" type="ORF">CWE15_04760</name>
</gene>
<dbReference type="PANTHER" id="PTHR19136:SF81">
    <property type="entry name" value="MOLYBDENUM COFACTOR GUANYLYLTRANSFERASE"/>
    <property type="match status" value="1"/>
</dbReference>
<evidence type="ECO:0000313" key="10">
    <source>
        <dbReference type="Proteomes" id="UP000286976"/>
    </source>
</evidence>
<accession>A0A432X872</accession>
<evidence type="ECO:0000256" key="7">
    <source>
        <dbReference type="ARBA" id="ARBA00023150"/>
    </source>
</evidence>
<keyword evidence="7" id="KW-0501">Molybdenum cofactor biosynthesis</keyword>
<feature type="domain" description="MobA-like NTP transferase" evidence="8">
    <location>
        <begin position="1"/>
        <end position="141"/>
    </location>
</feature>
<evidence type="ECO:0000313" key="9">
    <source>
        <dbReference type="EMBL" id="RUO43081.1"/>
    </source>
</evidence>
<protein>
    <recommendedName>
        <fullName evidence="8">MobA-like NTP transferase domain-containing protein</fullName>
    </recommendedName>
</protein>